<reference evidence="2 4" key="3">
    <citation type="submission" date="2018-06" db="EMBL/GenBank/DDBJ databases">
        <authorList>
            <consortium name="Pathogen Informatics"/>
            <person name="Doyle S."/>
        </authorList>
    </citation>
    <scope>NUCLEOTIDE SEQUENCE [LARGE SCALE GENOMIC DNA]</scope>
    <source>
        <strain evidence="2 4">NCTC12957</strain>
    </source>
</reference>
<evidence type="ECO:0000313" key="4">
    <source>
        <dbReference type="Proteomes" id="UP000255213"/>
    </source>
</evidence>
<reference evidence="3" key="1">
    <citation type="submission" date="2016-12" db="EMBL/GenBank/DDBJ databases">
        <authorList>
            <person name="Gulvik C.A."/>
        </authorList>
    </citation>
    <scope>NUCLEOTIDE SEQUENCE [LARGE SCALE GENOMIC DNA]</scope>
    <source>
        <strain evidence="3">ATCC 51725</strain>
    </source>
</reference>
<keyword evidence="3" id="KW-1185">Reference proteome</keyword>
<name>A0A1Q8ED53_STRAI</name>
<dbReference type="RefSeq" id="WP_075099307.1">
    <property type="nucleotide sequence ID" value="NZ_MSJL01000023.1"/>
</dbReference>
<gene>
    <name evidence="1" type="ORF">BU200_05975</name>
    <name evidence="2" type="ORF">NCTC12957_02152</name>
</gene>
<dbReference type="EMBL" id="UHEN01000001">
    <property type="protein sequence ID" value="SUN08553.1"/>
    <property type="molecule type" value="Genomic_DNA"/>
</dbReference>
<dbReference type="Proteomes" id="UP000255213">
    <property type="component" value="Unassembled WGS sequence"/>
</dbReference>
<dbReference type="AlphaFoldDB" id="A0A1Q8ED53"/>
<reference evidence="1" key="2">
    <citation type="submission" date="2016-12" db="EMBL/GenBank/DDBJ databases">
        <authorList>
            <person name="Song W.-J."/>
            <person name="Kurnit D.M."/>
        </authorList>
    </citation>
    <scope>NUCLEOTIDE SEQUENCE [LARGE SCALE GENOMIC DNA]</scope>
    <source>
        <strain evidence="1">ATCC 51725</strain>
    </source>
</reference>
<dbReference type="Proteomes" id="UP000186437">
    <property type="component" value="Unassembled WGS sequence"/>
</dbReference>
<evidence type="ECO:0000313" key="1">
    <source>
        <dbReference type="EMBL" id="OLF49683.1"/>
    </source>
</evidence>
<evidence type="ECO:0000313" key="2">
    <source>
        <dbReference type="EMBL" id="SUN08553.1"/>
    </source>
</evidence>
<accession>A0A1Q8ED53</accession>
<evidence type="ECO:0000313" key="3">
    <source>
        <dbReference type="Proteomes" id="UP000186437"/>
    </source>
</evidence>
<proteinExistence type="predicted"/>
<dbReference type="OrthoDB" id="2222729at2"/>
<organism evidence="1 3">
    <name type="scientific">Streptococcus acidominimus</name>
    <dbReference type="NCBI Taxonomy" id="1326"/>
    <lineage>
        <taxon>Bacteria</taxon>
        <taxon>Bacillati</taxon>
        <taxon>Bacillota</taxon>
        <taxon>Bacilli</taxon>
        <taxon>Lactobacillales</taxon>
        <taxon>Streptococcaceae</taxon>
        <taxon>Streptococcus</taxon>
    </lineage>
</organism>
<protein>
    <submittedName>
        <fullName evidence="1">Uncharacterized protein</fullName>
    </submittedName>
</protein>
<dbReference type="EMBL" id="MSJL01000023">
    <property type="protein sequence ID" value="OLF49683.1"/>
    <property type="molecule type" value="Genomic_DNA"/>
</dbReference>
<sequence length="204" mass="24298">MRLYIKSKFTKQLSFGYEELAHKMWFKEREGKELSLSHSGNDEMLQEDCYIWLSYNKWNNDNRWCNKKIVDLHSPLRREMLGMEFENAFISDYREKGDCLRLTSSHQTILTVDKRAIYIMAIEVASALEGLISEDDKNTWLTIEEFISKHQDLLSLTFEEANERSLEEISTMEAVEEPLWEELDRLREAYIAKYGERVYPDDEE</sequence>